<keyword evidence="6" id="KW-1185">Reference proteome</keyword>
<dbReference type="PROSITE" id="PS51077">
    <property type="entry name" value="HTH_ICLR"/>
    <property type="match status" value="1"/>
</dbReference>
<dbReference type="InterPro" id="IPR036388">
    <property type="entry name" value="WH-like_DNA-bd_sf"/>
</dbReference>
<dbReference type="InterPro" id="IPR005471">
    <property type="entry name" value="Tscrpt_reg_IclR_N"/>
</dbReference>
<dbReference type="RefSeq" id="WP_380829498.1">
    <property type="nucleotide sequence ID" value="NZ_JBHTCG010000020.1"/>
</dbReference>
<evidence type="ECO:0000313" key="5">
    <source>
        <dbReference type="EMBL" id="MFC7385595.1"/>
    </source>
</evidence>
<organism evidence="5 6">
    <name type="scientific">Sphaerisporangium rhizosphaerae</name>
    <dbReference type="NCBI Taxonomy" id="2269375"/>
    <lineage>
        <taxon>Bacteria</taxon>
        <taxon>Bacillati</taxon>
        <taxon>Actinomycetota</taxon>
        <taxon>Actinomycetes</taxon>
        <taxon>Streptosporangiales</taxon>
        <taxon>Streptosporangiaceae</taxon>
        <taxon>Sphaerisporangium</taxon>
    </lineage>
</organism>
<dbReference type="EMBL" id="JBHTCG010000020">
    <property type="protein sequence ID" value="MFC7385595.1"/>
    <property type="molecule type" value="Genomic_DNA"/>
</dbReference>
<comment type="caution">
    <text evidence="5">The sequence shown here is derived from an EMBL/GenBank/DDBJ whole genome shotgun (WGS) entry which is preliminary data.</text>
</comment>
<dbReference type="Pfam" id="PF01614">
    <property type="entry name" value="IclR_C"/>
    <property type="match status" value="1"/>
</dbReference>
<evidence type="ECO:0000259" key="4">
    <source>
        <dbReference type="PROSITE" id="PS51077"/>
    </source>
</evidence>
<dbReference type="InterPro" id="IPR050707">
    <property type="entry name" value="HTH_MetabolicPath_Reg"/>
</dbReference>
<evidence type="ECO:0000256" key="2">
    <source>
        <dbReference type="ARBA" id="ARBA00023125"/>
    </source>
</evidence>
<dbReference type="Proteomes" id="UP001596496">
    <property type="component" value="Unassembled WGS sequence"/>
</dbReference>
<dbReference type="Gene3D" id="1.10.10.10">
    <property type="entry name" value="Winged helix-like DNA-binding domain superfamily/Winged helix DNA-binding domain"/>
    <property type="match status" value="1"/>
</dbReference>
<evidence type="ECO:0000256" key="1">
    <source>
        <dbReference type="ARBA" id="ARBA00023015"/>
    </source>
</evidence>
<dbReference type="Gene3D" id="3.30.450.40">
    <property type="match status" value="1"/>
</dbReference>
<dbReference type="SUPFAM" id="SSF46785">
    <property type="entry name" value="Winged helix' DNA-binding domain"/>
    <property type="match status" value="1"/>
</dbReference>
<dbReference type="InterPro" id="IPR036390">
    <property type="entry name" value="WH_DNA-bd_sf"/>
</dbReference>
<dbReference type="SUPFAM" id="SSF55781">
    <property type="entry name" value="GAF domain-like"/>
    <property type="match status" value="1"/>
</dbReference>
<dbReference type="SMART" id="SM00346">
    <property type="entry name" value="HTH_ICLR"/>
    <property type="match status" value="1"/>
</dbReference>
<proteinExistence type="predicted"/>
<name>A0ABW2PBK1_9ACTN</name>
<evidence type="ECO:0000313" key="6">
    <source>
        <dbReference type="Proteomes" id="UP001596496"/>
    </source>
</evidence>
<dbReference type="PANTHER" id="PTHR30136:SF34">
    <property type="entry name" value="TRANSCRIPTIONAL REGULATOR"/>
    <property type="match status" value="1"/>
</dbReference>
<feature type="domain" description="HTH iclR-type" evidence="4">
    <location>
        <begin position="7"/>
        <end position="68"/>
    </location>
</feature>
<evidence type="ECO:0000256" key="3">
    <source>
        <dbReference type="ARBA" id="ARBA00023163"/>
    </source>
</evidence>
<protein>
    <submittedName>
        <fullName evidence="5">IclR family transcriptional regulator</fullName>
    </submittedName>
</protein>
<dbReference type="Pfam" id="PF09339">
    <property type="entry name" value="HTH_IclR"/>
    <property type="match status" value="1"/>
</dbReference>
<dbReference type="PANTHER" id="PTHR30136">
    <property type="entry name" value="HELIX-TURN-HELIX TRANSCRIPTIONAL REGULATOR, ICLR FAMILY"/>
    <property type="match status" value="1"/>
</dbReference>
<sequence length="233" mass="25187">MLPSQPNKSLLDGLDCLQLLASSAEALGSREVARRLGLEPSRANRLLKTLAHVRLIEQDERRRYRPGPGIHALAAQSLFGSGLIRRALGPLGKLHVHGHTVAMGVLWRDHMSYLYHADPGMDTSTALGRIGLFPVTRSGLGMALLACQDDENVRAMWATSANETPVEQVLTDLAEIREAGFALRVGRTERTVAVTVGSAPYAAVGMSGRFTDAHIPELVSALRHAAEMIEKKG</sequence>
<reference evidence="6" key="1">
    <citation type="journal article" date="2019" name="Int. J. Syst. Evol. Microbiol.">
        <title>The Global Catalogue of Microorganisms (GCM) 10K type strain sequencing project: providing services to taxonomists for standard genome sequencing and annotation.</title>
        <authorList>
            <consortium name="The Broad Institute Genomics Platform"/>
            <consortium name="The Broad Institute Genome Sequencing Center for Infectious Disease"/>
            <person name="Wu L."/>
            <person name="Ma J."/>
        </authorList>
    </citation>
    <scope>NUCLEOTIDE SEQUENCE [LARGE SCALE GENOMIC DNA]</scope>
    <source>
        <strain evidence="6">CECT 7649</strain>
    </source>
</reference>
<dbReference type="InterPro" id="IPR029016">
    <property type="entry name" value="GAF-like_dom_sf"/>
</dbReference>
<gene>
    <name evidence="5" type="ORF">ACFQSB_25545</name>
</gene>
<keyword evidence="2" id="KW-0238">DNA-binding</keyword>
<accession>A0ABW2PBK1</accession>
<keyword evidence="3" id="KW-0804">Transcription</keyword>
<keyword evidence="1" id="KW-0805">Transcription regulation</keyword>
<dbReference type="InterPro" id="IPR014757">
    <property type="entry name" value="Tscrpt_reg_IclR_C"/>
</dbReference>